<accession>A0A559SR98</accession>
<dbReference type="EMBL" id="VISO01000003">
    <property type="protein sequence ID" value="TVZ64879.1"/>
    <property type="molecule type" value="Genomic_DNA"/>
</dbReference>
<evidence type="ECO:0000313" key="2">
    <source>
        <dbReference type="Proteomes" id="UP000319824"/>
    </source>
</evidence>
<evidence type="ECO:0000313" key="1">
    <source>
        <dbReference type="EMBL" id="TVZ64879.1"/>
    </source>
</evidence>
<protein>
    <submittedName>
        <fullName evidence="1">Uncharacterized protein</fullName>
    </submittedName>
</protein>
<sequence>MLRAIANVIARMFKAGAGALRWTENFVLSPFRAIFGGGGALPNPEFSPTMTSTDLLEEYEANRQAQAWLQRTDRDGTETVMKNAASSAAARATIDLSPVRSDARLTLLTMDDVELKALAAASPSKVRKWLEGKEHGIFGVPVVTTLSNKPVSAPVQPVVGMTPQARMIWRIQSRLGKPDHSKEFRIA</sequence>
<gene>
    <name evidence="1" type="ORF">BCL32_5152</name>
</gene>
<reference evidence="1 2" key="1">
    <citation type="submission" date="2019-06" db="EMBL/GenBank/DDBJ databases">
        <title>Pac Bio to generate improved reference genome sequences for organisms with transposon mutant libraries (support for FEBA project).</title>
        <authorList>
            <person name="Blow M."/>
        </authorList>
    </citation>
    <scope>NUCLEOTIDE SEQUENCE [LARGE SCALE GENOMIC DNA]</scope>
    <source>
        <strain evidence="1 2">USDA 1844</strain>
    </source>
</reference>
<dbReference type="AlphaFoldDB" id="A0A559SR98"/>
<name>A0A559SR98_9HYPH</name>
<proteinExistence type="predicted"/>
<dbReference type="Proteomes" id="UP000319824">
    <property type="component" value="Unassembled WGS sequence"/>
</dbReference>
<organism evidence="1 2">
    <name type="scientific">Rhizobium mongolense USDA 1844</name>
    <dbReference type="NCBI Taxonomy" id="1079460"/>
    <lineage>
        <taxon>Bacteria</taxon>
        <taxon>Pseudomonadati</taxon>
        <taxon>Pseudomonadota</taxon>
        <taxon>Alphaproteobacteria</taxon>
        <taxon>Hyphomicrobiales</taxon>
        <taxon>Rhizobiaceae</taxon>
        <taxon>Rhizobium/Agrobacterium group</taxon>
        <taxon>Rhizobium</taxon>
    </lineage>
</organism>
<dbReference type="RefSeq" id="WP_022716422.1">
    <property type="nucleotide sequence ID" value="NZ_ATTQ01000010.1"/>
</dbReference>
<comment type="caution">
    <text evidence="1">The sequence shown here is derived from an EMBL/GenBank/DDBJ whole genome shotgun (WGS) entry which is preliminary data.</text>
</comment>